<keyword evidence="1" id="KW-0677">Repeat</keyword>
<sequence>MRKQTKLVAVLSTAALLAIGASMTSFAAQGWAEKDGTWVYYNKDGDKATDSWKKSGDNWYWLDYSGEMAVDMLIEDDDDYYYVDANSAMVTNQWVAIENEDAGV</sequence>
<dbReference type="EMBL" id="FOIM01000077">
    <property type="protein sequence ID" value="SEU23020.1"/>
    <property type="molecule type" value="Genomic_DNA"/>
</dbReference>
<keyword evidence="2" id="KW-0732">Signal</keyword>
<gene>
    <name evidence="3" type="ORF">SAMN05216313_1771</name>
</gene>
<dbReference type="Pfam" id="PF19127">
    <property type="entry name" value="Choline_bind_3"/>
    <property type="match status" value="1"/>
</dbReference>
<keyword evidence="4" id="KW-1185">Reference proteome</keyword>
<name>A0A1I0KFJ2_9FIRM</name>
<evidence type="ECO:0000313" key="3">
    <source>
        <dbReference type="EMBL" id="SEU23020.1"/>
    </source>
</evidence>
<organism evidence="3 4">
    <name type="scientific">Enterocloster lavalensis</name>
    <dbReference type="NCBI Taxonomy" id="460384"/>
    <lineage>
        <taxon>Bacteria</taxon>
        <taxon>Bacillati</taxon>
        <taxon>Bacillota</taxon>
        <taxon>Clostridia</taxon>
        <taxon>Lachnospirales</taxon>
        <taxon>Lachnospiraceae</taxon>
        <taxon>Enterocloster</taxon>
    </lineage>
</organism>
<dbReference type="SUPFAM" id="SSF69360">
    <property type="entry name" value="Cell wall binding repeat"/>
    <property type="match status" value="1"/>
</dbReference>
<accession>A0A1I0KFJ2</accession>
<proteinExistence type="predicted"/>
<reference evidence="4" key="1">
    <citation type="submission" date="2016-10" db="EMBL/GenBank/DDBJ databases">
        <authorList>
            <person name="Varghese N."/>
            <person name="Submissions S."/>
        </authorList>
    </citation>
    <scope>NUCLEOTIDE SEQUENCE [LARGE SCALE GENOMIC DNA]</scope>
    <source>
        <strain evidence="4">NLAE-zl-G277</strain>
    </source>
</reference>
<evidence type="ECO:0008006" key="5">
    <source>
        <dbReference type="Google" id="ProtNLM"/>
    </source>
</evidence>
<protein>
    <recommendedName>
        <fullName evidence="5">Cell wall binding repeat-containing protein</fullName>
    </recommendedName>
</protein>
<feature type="non-terminal residue" evidence="3">
    <location>
        <position position="104"/>
    </location>
</feature>
<dbReference type="Proteomes" id="UP000198508">
    <property type="component" value="Unassembled WGS sequence"/>
</dbReference>
<feature type="signal peptide" evidence="2">
    <location>
        <begin position="1"/>
        <end position="27"/>
    </location>
</feature>
<dbReference type="InterPro" id="IPR018337">
    <property type="entry name" value="Cell_wall/Cho-bd_repeat"/>
</dbReference>
<evidence type="ECO:0000256" key="2">
    <source>
        <dbReference type="SAM" id="SignalP"/>
    </source>
</evidence>
<dbReference type="AlphaFoldDB" id="A0A1I0KFJ2"/>
<feature type="chain" id="PRO_5011520444" description="Cell wall binding repeat-containing protein" evidence="2">
    <location>
        <begin position="28"/>
        <end position="104"/>
    </location>
</feature>
<evidence type="ECO:0000313" key="4">
    <source>
        <dbReference type="Proteomes" id="UP000198508"/>
    </source>
</evidence>
<dbReference type="Gene3D" id="2.10.270.10">
    <property type="entry name" value="Cholin Binding"/>
    <property type="match status" value="1"/>
</dbReference>
<evidence type="ECO:0000256" key="1">
    <source>
        <dbReference type="ARBA" id="ARBA00022737"/>
    </source>
</evidence>